<keyword evidence="7" id="KW-0432">Leucine biosynthesis</keyword>
<keyword evidence="7" id="KW-0028">Amino-acid biosynthesis</keyword>
<dbReference type="PANTHER" id="PTHR43345">
    <property type="entry name" value="3-ISOPROPYLMALATE DEHYDRATASE SMALL SUBUNIT 2-RELATED-RELATED"/>
    <property type="match status" value="1"/>
</dbReference>
<accession>A0A410P506</accession>
<name>A0A410P506_VELA1</name>
<dbReference type="CDD" id="cd01577">
    <property type="entry name" value="IPMI_Swivel"/>
    <property type="match status" value="1"/>
</dbReference>
<dbReference type="Gene3D" id="3.20.19.10">
    <property type="entry name" value="Aconitase, domain 4"/>
    <property type="match status" value="1"/>
</dbReference>
<proteinExistence type="inferred from homology"/>
<keyword evidence="10" id="KW-1185">Reference proteome</keyword>
<dbReference type="PANTHER" id="PTHR43345:SF2">
    <property type="entry name" value="3-ISOPROPYLMALATE DEHYDRATASE SMALL SUBUNIT 1"/>
    <property type="match status" value="1"/>
</dbReference>
<dbReference type="EMBL" id="CP019384">
    <property type="protein sequence ID" value="QAT17203.1"/>
    <property type="molecule type" value="Genomic_DNA"/>
</dbReference>
<organism evidence="9 10">
    <name type="scientific">Velamenicoccus archaeovorus</name>
    <dbReference type="NCBI Taxonomy" id="1930593"/>
    <lineage>
        <taxon>Bacteria</taxon>
        <taxon>Pseudomonadati</taxon>
        <taxon>Candidatus Omnitrophota</taxon>
        <taxon>Candidatus Velamenicoccus</taxon>
    </lineage>
</organism>
<evidence type="ECO:0000256" key="6">
    <source>
        <dbReference type="ARBA" id="ARBA00023239"/>
    </source>
</evidence>
<comment type="catalytic activity">
    <reaction evidence="1 7">
        <text>(2R,3S)-3-isopropylmalate = (2S)-2-isopropylmalate</text>
        <dbReference type="Rhea" id="RHEA:32287"/>
        <dbReference type="ChEBI" id="CHEBI:1178"/>
        <dbReference type="ChEBI" id="CHEBI:35121"/>
        <dbReference type="EC" id="4.2.1.33"/>
    </reaction>
</comment>
<feature type="domain" description="Aconitase A/isopropylmalate dehydratase small subunit swivel" evidence="8">
    <location>
        <begin position="36"/>
        <end position="102"/>
    </location>
</feature>
<evidence type="ECO:0000313" key="10">
    <source>
        <dbReference type="Proteomes" id="UP000287243"/>
    </source>
</evidence>
<keyword evidence="6 7" id="KW-0456">Lyase</keyword>
<comment type="pathway">
    <text evidence="3 7">Amino-acid biosynthesis; L-leucine biosynthesis; L-leucine from 3-methyl-2-oxobutanoate: step 2/4.</text>
</comment>
<dbReference type="InterPro" id="IPR050075">
    <property type="entry name" value="LeuD"/>
</dbReference>
<evidence type="ECO:0000256" key="7">
    <source>
        <dbReference type="HAMAP-Rule" id="MF_01032"/>
    </source>
</evidence>
<dbReference type="EC" id="4.2.1.33" evidence="7"/>
<dbReference type="SUPFAM" id="SSF52016">
    <property type="entry name" value="LeuD/IlvD-like"/>
    <property type="match status" value="1"/>
</dbReference>
<comment type="function">
    <text evidence="2 7">Catalyzes the isomerization between 2-isopropylmalate and 3-isopropylmalate, via the formation of 2-isopropylmaleate.</text>
</comment>
<comment type="subunit">
    <text evidence="5 7">Heterodimer of LeuC and LeuD.</text>
</comment>
<dbReference type="HAMAP" id="MF_01032">
    <property type="entry name" value="LeuD_type2"/>
    <property type="match status" value="1"/>
</dbReference>
<keyword evidence="7" id="KW-0100">Branched-chain amino acid biosynthesis</keyword>
<evidence type="ECO:0000256" key="5">
    <source>
        <dbReference type="ARBA" id="ARBA00011271"/>
    </source>
</evidence>
<gene>
    <name evidence="7 9" type="primary">leuD</name>
    <name evidence="9" type="ORF">BU251_05385</name>
</gene>
<comment type="similarity">
    <text evidence="4 7">Belongs to the LeuD family. LeuD type 2 subfamily.</text>
</comment>
<dbReference type="GO" id="GO:0009098">
    <property type="term" value="P:L-leucine biosynthetic process"/>
    <property type="evidence" value="ECO:0007669"/>
    <property type="project" value="UniProtKB-UniRule"/>
</dbReference>
<dbReference type="GO" id="GO:0003861">
    <property type="term" value="F:3-isopropylmalate dehydratase activity"/>
    <property type="evidence" value="ECO:0007669"/>
    <property type="project" value="UniProtKB-UniRule"/>
</dbReference>
<dbReference type="InterPro" id="IPR000573">
    <property type="entry name" value="AconitaseA/IPMdHydase_ssu_swvl"/>
</dbReference>
<dbReference type="RefSeq" id="WP_128700969.1">
    <property type="nucleotide sequence ID" value="NZ_CP019384.1"/>
</dbReference>
<dbReference type="InterPro" id="IPR015928">
    <property type="entry name" value="Aconitase/3IPM_dehydase_swvl"/>
</dbReference>
<protein>
    <recommendedName>
        <fullName evidence="7">3-isopropylmalate dehydratase small subunit</fullName>
        <ecNumber evidence="7">4.2.1.33</ecNumber>
    </recommendedName>
    <alternativeName>
        <fullName evidence="7">Alpha-IPM isomerase</fullName>
        <shortName evidence="7">IPMI</shortName>
    </alternativeName>
    <alternativeName>
        <fullName evidence="7">Isopropylmalate isomerase</fullName>
    </alternativeName>
</protein>
<dbReference type="FunFam" id="3.20.19.10:FF:000007">
    <property type="entry name" value="Isopropylmalate/citramalate isomerase small subunit"/>
    <property type="match status" value="1"/>
</dbReference>
<evidence type="ECO:0000256" key="4">
    <source>
        <dbReference type="ARBA" id="ARBA00009869"/>
    </source>
</evidence>
<evidence type="ECO:0000313" key="9">
    <source>
        <dbReference type="EMBL" id="QAT17203.1"/>
    </source>
</evidence>
<evidence type="ECO:0000259" key="8">
    <source>
        <dbReference type="Pfam" id="PF00694"/>
    </source>
</evidence>
<dbReference type="OrthoDB" id="9777465at2"/>
<reference evidence="9 10" key="1">
    <citation type="submission" date="2017-01" db="EMBL/GenBank/DDBJ databases">
        <title>First insights into the biology of 'candidatus Vampirococcus archaeovorus'.</title>
        <authorList>
            <person name="Kizina J."/>
            <person name="Jordan S."/>
            <person name="Stueber K."/>
            <person name="Reinhardt R."/>
            <person name="Harder J."/>
        </authorList>
    </citation>
    <scope>NUCLEOTIDE SEQUENCE [LARGE SCALE GENOMIC DNA]</scope>
    <source>
        <strain evidence="9 10">LiM</strain>
    </source>
</reference>
<dbReference type="KEGG" id="vai:BU251_05385"/>
<dbReference type="AlphaFoldDB" id="A0A410P506"/>
<evidence type="ECO:0000256" key="3">
    <source>
        <dbReference type="ARBA" id="ARBA00004729"/>
    </source>
</evidence>
<evidence type="ECO:0000256" key="1">
    <source>
        <dbReference type="ARBA" id="ARBA00000491"/>
    </source>
</evidence>
<dbReference type="UniPathway" id="UPA00048">
    <property type="reaction ID" value="UER00071"/>
</dbReference>
<dbReference type="NCBIfam" id="TIGR02087">
    <property type="entry name" value="LEUD_arch"/>
    <property type="match status" value="1"/>
</dbReference>
<evidence type="ECO:0000256" key="2">
    <source>
        <dbReference type="ARBA" id="ARBA00002695"/>
    </source>
</evidence>
<sequence>MVIKGKVHKFGNDVNTDDIISARYLNTIDPKELAGHCMEILDHDFPRKVKTGDIVVAGNNFGCGSSREHAPIAIKGCGVSLVIAKSFARIFYRNAINIGLPIIEVREADQIQPGDELEVELEKGAVRNLTQGKTYHAAPFADFVCQIVEKGGLVNWVKSKEDPLRKRL</sequence>
<dbReference type="InterPro" id="IPR011827">
    <property type="entry name" value="LeuD_type2/HacB/DmdB"/>
</dbReference>
<dbReference type="InterPro" id="IPR033940">
    <property type="entry name" value="IPMI_Swivel"/>
</dbReference>
<dbReference type="Proteomes" id="UP000287243">
    <property type="component" value="Chromosome"/>
</dbReference>
<dbReference type="Pfam" id="PF00694">
    <property type="entry name" value="Aconitase_C"/>
    <property type="match status" value="1"/>
</dbReference>